<evidence type="ECO:0000256" key="2">
    <source>
        <dbReference type="ARBA" id="ARBA00023002"/>
    </source>
</evidence>
<accession>A0A2X0J0Z5</accession>
<organism evidence="5 6">
    <name type="scientific">Streptacidiphilus pinicola</name>
    <dbReference type="NCBI Taxonomy" id="2219663"/>
    <lineage>
        <taxon>Bacteria</taxon>
        <taxon>Bacillati</taxon>
        <taxon>Actinomycetota</taxon>
        <taxon>Actinomycetes</taxon>
        <taxon>Kitasatosporales</taxon>
        <taxon>Streptomycetaceae</taxon>
        <taxon>Streptacidiphilus</taxon>
    </lineage>
</organism>
<evidence type="ECO:0000313" key="5">
    <source>
        <dbReference type="EMBL" id="RAG80988.1"/>
    </source>
</evidence>
<sequence length="257" mass="27272">MTQEFNEEEPRSAGRIALVTGAGSGIGRITARALGRAGWTVVLTGRREEALKETAAEIAQAWVLPADVTDEAAVAALFEQIAERYGRLDLLFNNAGSFGTPAPAAELPTERWRSIVDVNLTGAFLVAQRAFALMRDQDPVGGRIINNGSVSAQVPRPNSVAYTATKHAMTGLTKSLALEGRTHRIAVGQIDIGNAATEMTERMTQGILQADGRIAVEPVMDAAHVASTIVHIASLPLDVNVPFMTIMATGMPFLGRG</sequence>
<dbReference type="EMBL" id="QKYN01000185">
    <property type="protein sequence ID" value="RAG80988.1"/>
    <property type="molecule type" value="Genomic_DNA"/>
</dbReference>
<keyword evidence="6" id="KW-1185">Reference proteome</keyword>
<proteinExistence type="inferred from homology"/>
<dbReference type="Proteomes" id="UP000248889">
    <property type="component" value="Unassembled WGS sequence"/>
</dbReference>
<dbReference type="SUPFAM" id="SSF51735">
    <property type="entry name" value="NAD(P)-binding Rossmann-fold domains"/>
    <property type="match status" value="1"/>
</dbReference>
<name>A0A2X0J0Z5_9ACTN</name>
<dbReference type="Pfam" id="PF00106">
    <property type="entry name" value="adh_short"/>
    <property type="match status" value="1"/>
</dbReference>
<dbReference type="AlphaFoldDB" id="A0A2X0J0Z5"/>
<dbReference type="PRINTS" id="PR00080">
    <property type="entry name" value="SDRFAMILY"/>
</dbReference>
<evidence type="ECO:0000256" key="3">
    <source>
        <dbReference type="RuleBase" id="RU000363"/>
    </source>
</evidence>
<evidence type="ECO:0000259" key="4">
    <source>
        <dbReference type="SMART" id="SM00822"/>
    </source>
</evidence>
<dbReference type="InterPro" id="IPR020904">
    <property type="entry name" value="Sc_DH/Rdtase_CS"/>
</dbReference>
<dbReference type="PROSITE" id="PS00061">
    <property type="entry name" value="ADH_SHORT"/>
    <property type="match status" value="1"/>
</dbReference>
<feature type="domain" description="Ketoreductase" evidence="4">
    <location>
        <begin position="15"/>
        <end position="193"/>
    </location>
</feature>
<evidence type="ECO:0000313" key="6">
    <source>
        <dbReference type="Proteomes" id="UP000248889"/>
    </source>
</evidence>
<dbReference type="InterPro" id="IPR036291">
    <property type="entry name" value="NAD(P)-bd_dom_sf"/>
</dbReference>
<dbReference type="PRINTS" id="PR00081">
    <property type="entry name" value="GDHRDH"/>
</dbReference>
<dbReference type="CDD" id="cd05233">
    <property type="entry name" value="SDR_c"/>
    <property type="match status" value="1"/>
</dbReference>
<dbReference type="InterPro" id="IPR002347">
    <property type="entry name" value="SDR_fam"/>
</dbReference>
<gene>
    <name evidence="5" type="ORF">DN069_35335</name>
</gene>
<comment type="caution">
    <text evidence="5">The sequence shown here is derived from an EMBL/GenBank/DDBJ whole genome shotgun (WGS) entry which is preliminary data.</text>
</comment>
<comment type="similarity">
    <text evidence="1 3">Belongs to the short-chain dehydrogenases/reductases (SDR) family.</text>
</comment>
<dbReference type="FunFam" id="3.40.50.720:FF:000084">
    <property type="entry name" value="Short-chain dehydrogenase reductase"/>
    <property type="match status" value="1"/>
</dbReference>
<dbReference type="OrthoDB" id="658698at2"/>
<keyword evidence="2" id="KW-0560">Oxidoreductase</keyword>
<dbReference type="PANTHER" id="PTHR43669:SF12">
    <property type="entry name" value="BLR5618 PROTEIN"/>
    <property type="match status" value="1"/>
</dbReference>
<dbReference type="RefSeq" id="WP_111507342.1">
    <property type="nucleotide sequence ID" value="NZ_QKYN01000185.1"/>
</dbReference>
<evidence type="ECO:0000256" key="1">
    <source>
        <dbReference type="ARBA" id="ARBA00006484"/>
    </source>
</evidence>
<dbReference type="GO" id="GO:0016491">
    <property type="term" value="F:oxidoreductase activity"/>
    <property type="evidence" value="ECO:0007669"/>
    <property type="project" value="UniProtKB-KW"/>
</dbReference>
<dbReference type="Gene3D" id="3.40.50.720">
    <property type="entry name" value="NAD(P)-binding Rossmann-like Domain"/>
    <property type="match status" value="1"/>
</dbReference>
<dbReference type="PANTHER" id="PTHR43669">
    <property type="entry name" value="5-KETO-D-GLUCONATE 5-REDUCTASE"/>
    <property type="match status" value="1"/>
</dbReference>
<reference evidence="5 6" key="1">
    <citation type="submission" date="2018-06" db="EMBL/GenBank/DDBJ databases">
        <title>Streptacidiphilus pinicola sp. nov., isolated from pine grove soil.</title>
        <authorList>
            <person name="Roh S.G."/>
            <person name="Park S."/>
            <person name="Kim M.-K."/>
            <person name="Yun B.-R."/>
            <person name="Park J."/>
            <person name="Kim M.J."/>
            <person name="Kim Y.S."/>
            <person name="Kim S.B."/>
        </authorList>
    </citation>
    <scope>NUCLEOTIDE SEQUENCE [LARGE SCALE GENOMIC DNA]</scope>
    <source>
        <strain evidence="5 6">MMS16-CNU450</strain>
    </source>
</reference>
<dbReference type="InterPro" id="IPR057326">
    <property type="entry name" value="KR_dom"/>
</dbReference>
<protein>
    <submittedName>
        <fullName evidence="5">3-oxoacyl-ACP reductase</fullName>
    </submittedName>
</protein>
<dbReference type="SMART" id="SM00822">
    <property type="entry name" value="PKS_KR"/>
    <property type="match status" value="1"/>
</dbReference>